<dbReference type="CDD" id="cd18140">
    <property type="entry name" value="HLD_clamp_RFC"/>
    <property type="match status" value="1"/>
</dbReference>
<sequence length="346" mass="39575">MSYYETVIDKTEKGKEKNVPWTEKYRPRDIDHIISHKQITRSLKNFIKSKTLPHLLFFGPSGSGKTSTIKCCAAKLYGSYINCMILELNASNERGIETVRTKIKNFVSNKNSIFLPPELRNIFKLVILDEIDSMTVEAQGMLRQTIEKNSSTTRFCLICNDIDKINLALQSRCALFRFSPLNNNEMQKRLRDICSIENVKYSTGVIDAVINISKGDMRSAINTLQHVNLTVNNLITVNDVYKISGHCMPELILEIFNILLQLSKKKKDLDKYVENIINIVIENNITIFNLLSELKNIVLDSDLLDDQKIFLIDNFAKNEYYDAVNVDSKNIIMILASLFVCVSEIN</sequence>
<dbReference type="GO" id="GO:0005524">
    <property type="term" value="F:ATP binding"/>
    <property type="evidence" value="ECO:0007669"/>
    <property type="project" value="UniProtKB-KW"/>
</dbReference>
<protein>
    <submittedName>
        <fullName evidence="7">Putative replication factor C small subunit</fullName>
    </submittedName>
</protein>
<dbReference type="InterPro" id="IPR027417">
    <property type="entry name" value="P-loop_NTPase"/>
</dbReference>
<proteinExistence type="inferred from homology"/>
<dbReference type="SUPFAM" id="SSF52540">
    <property type="entry name" value="P-loop containing nucleoside triphosphate hydrolases"/>
    <property type="match status" value="1"/>
</dbReference>
<accession>A0A2P1ELD8</accession>
<dbReference type="EMBL" id="MG807320">
    <property type="protein sequence ID" value="AVL94701.1"/>
    <property type="molecule type" value="Genomic_DNA"/>
</dbReference>
<keyword evidence="3" id="KW-0547">Nucleotide-binding</keyword>
<dbReference type="Pfam" id="PF00004">
    <property type="entry name" value="AAA"/>
    <property type="match status" value="1"/>
</dbReference>
<dbReference type="InterPro" id="IPR003959">
    <property type="entry name" value="ATPase_AAA_core"/>
</dbReference>
<dbReference type="PANTHER" id="PTHR11669:SF20">
    <property type="entry name" value="REPLICATION FACTOR C SUBUNIT 4"/>
    <property type="match status" value="1"/>
</dbReference>
<dbReference type="FunFam" id="3.40.50.300:FF:000952">
    <property type="entry name" value="Replication factor C subunit 2"/>
    <property type="match status" value="1"/>
</dbReference>
<keyword evidence="8" id="KW-1185">Reference proteome</keyword>
<dbReference type="GO" id="GO:0006281">
    <property type="term" value="P:DNA repair"/>
    <property type="evidence" value="ECO:0007669"/>
    <property type="project" value="TreeGrafter"/>
</dbReference>
<dbReference type="Proteomes" id="UP000289600">
    <property type="component" value="Segment"/>
</dbReference>
<feature type="domain" description="AAA+ ATPase" evidence="6">
    <location>
        <begin position="51"/>
        <end position="182"/>
    </location>
</feature>
<name>A0A2P1ELD8_9VIRU</name>
<dbReference type="CDD" id="cd00009">
    <property type="entry name" value="AAA"/>
    <property type="match status" value="1"/>
</dbReference>
<dbReference type="GO" id="GO:0016887">
    <property type="term" value="F:ATP hydrolysis activity"/>
    <property type="evidence" value="ECO:0007669"/>
    <property type="project" value="InterPro"/>
</dbReference>
<gene>
    <name evidence="7" type="ORF">mc_315</name>
</gene>
<evidence type="ECO:0000313" key="8">
    <source>
        <dbReference type="Proteomes" id="UP000289600"/>
    </source>
</evidence>
<dbReference type="InterPro" id="IPR047854">
    <property type="entry name" value="RFC_lid"/>
</dbReference>
<dbReference type="InterPro" id="IPR003593">
    <property type="entry name" value="AAA+_ATPase"/>
</dbReference>
<dbReference type="SMART" id="SM00382">
    <property type="entry name" value="AAA"/>
    <property type="match status" value="1"/>
</dbReference>
<keyword evidence="2" id="KW-0235">DNA replication</keyword>
<comment type="function">
    <text evidence="5">Part of the RFC clamp loader complex which loads the PCNA sliding clamp onto DNA.</text>
</comment>
<dbReference type="PANTHER" id="PTHR11669">
    <property type="entry name" value="REPLICATION FACTOR C / DNA POLYMERASE III GAMMA-TAU SUBUNIT"/>
    <property type="match status" value="1"/>
</dbReference>
<dbReference type="GO" id="GO:0006261">
    <property type="term" value="P:DNA-templated DNA replication"/>
    <property type="evidence" value="ECO:0007669"/>
    <property type="project" value="TreeGrafter"/>
</dbReference>
<keyword evidence="4" id="KW-0067">ATP-binding</keyword>
<organism evidence="7 8">
    <name type="scientific">Moumouvirus australiensis</name>
    <dbReference type="NCBI Taxonomy" id="2109587"/>
    <lineage>
        <taxon>Viruses</taxon>
        <taxon>Varidnaviria</taxon>
        <taxon>Bamfordvirae</taxon>
        <taxon>Nucleocytoviricota</taxon>
        <taxon>Megaviricetes</taxon>
        <taxon>Imitervirales</taxon>
        <taxon>Mimiviridae</taxon>
        <taxon>Megamimivirinae</taxon>
        <taxon>Moumouvirus</taxon>
        <taxon>Moumouvirus australiense</taxon>
    </lineage>
</organism>
<dbReference type="Gene3D" id="1.10.8.60">
    <property type="match status" value="1"/>
</dbReference>
<evidence type="ECO:0000256" key="5">
    <source>
        <dbReference type="ARBA" id="ARBA00058986"/>
    </source>
</evidence>
<comment type="similarity">
    <text evidence="1">Belongs to the activator 1 small subunits family. RfcS subfamily.</text>
</comment>
<evidence type="ECO:0000256" key="1">
    <source>
        <dbReference type="ARBA" id="ARBA00009668"/>
    </source>
</evidence>
<dbReference type="GO" id="GO:0003689">
    <property type="term" value="F:DNA clamp loader activity"/>
    <property type="evidence" value="ECO:0007669"/>
    <property type="project" value="TreeGrafter"/>
</dbReference>
<evidence type="ECO:0000259" key="6">
    <source>
        <dbReference type="SMART" id="SM00382"/>
    </source>
</evidence>
<evidence type="ECO:0000256" key="4">
    <source>
        <dbReference type="ARBA" id="ARBA00022840"/>
    </source>
</evidence>
<evidence type="ECO:0000313" key="7">
    <source>
        <dbReference type="EMBL" id="AVL94701.1"/>
    </source>
</evidence>
<evidence type="ECO:0000256" key="2">
    <source>
        <dbReference type="ARBA" id="ARBA00022705"/>
    </source>
</evidence>
<dbReference type="Gene3D" id="3.40.50.300">
    <property type="entry name" value="P-loop containing nucleotide triphosphate hydrolases"/>
    <property type="match status" value="1"/>
</dbReference>
<dbReference type="Pfam" id="PF21960">
    <property type="entry name" value="RCF1-5-like_lid"/>
    <property type="match status" value="1"/>
</dbReference>
<evidence type="ECO:0000256" key="3">
    <source>
        <dbReference type="ARBA" id="ARBA00022741"/>
    </source>
</evidence>
<reference evidence="8" key="1">
    <citation type="submission" date="2018-01" db="EMBL/GenBank/DDBJ databases">
        <title>Testimony of 'menage a trois' revealed by the proteome of Megavirus virophage.</title>
        <authorList>
            <person name="Jeudy S."/>
            <person name="Bertaux L."/>
            <person name="Alempic J.-M."/>
            <person name="Lartigue A."/>
            <person name="Legendre M."/>
            <person name="Philippe N."/>
            <person name="Beucher L."/>
            <person name="Biondi E."/>
            <person name="Juul S."/>
            <person name="Turner D."/>
            <person name="Coute Y."/>
            <person name="Claverie J.-M."/>
            <person name="Abergel C."/>
        </authorList>
    </citation>
    <scope>NUCLEOTIDE SEQUENCE [LARGE SCALE GENOMIC DNA]</scope>
</reference>
<dbReference type="InterPro" id="IPR050238">
    <property type="entry name" value="DNA_Rep/Repair_Clamp_Loader"/>
</dbReference>